<feature type="domain" description="SH3" evidence="4">
    <location>
        <begin position="96"/>
        <end position="168"/>
    </location>
</feature>
<dbReference type="Pfam" id="PF07653">
    <property type="entry name" value="SH3_2"/>
    <property type="match status" value="1"/>
</dbReference>
<dbReference type="InterPro" id="IPR036034">
    <property type="entry name" value="PDZ_sf"/>
</dbReference>
<dbReference type="Proteomes" id="UP000887566">
    <property type="component" value="Unplaced"/>
</dbReference>
<dbReference type="InterPro" id="IPR035601">
    <property type="entry name" value="MPP5_SH3"/>
</dbReference>
<dbReference type="SMART" id="SM00072">
    <property type="entry name" value="GuKc"/>
    <property type="match status" value="1"/>
</dbReference>
<feature type="domain" description="Guanylate kinase-like" evidence="5">
    <location>
        <begin position="246"/>
        <end position="384"/>
    </location>
</feature>
<dbReference type="PROSITE" id="PS50052">
    <property type="entry name" value="GUANYLATE_KINASE_2"/>
    <property type="match status" value="1"/>
</dbReference>
<keyword evidence="7" id="KW-1185">Reference proteome</keyword>
<dbReference type="InterPro" id="IPR001478">
    <property type="entry name" value="PDZ"/>
</dbReference>
<dbReference type="CDD" id="cd12036">
    <property type="entry name" value="SH3_MPP5"/>
    <property type="match status" value="1"/>
</dbReference>
<evidence type="ECO:0000259" key="6">
    <source>
        <dbReference type="PROSITE" id="PS50106"/>
    </source>
</evidence>
<evidence type="ECO:0000256" key="1">
    <source>
        <dbReference type="ARBA" id="ARBA00007014"/>
    </source>
</evidence>
<evidence type="ECO:0000256" key="3">
    <source>
        <dbReference type="PROSITE-ProRule" id="PRU00192"/>
    </source>
</evidence>
<dbReference type="Pfam" id="PF00595">
    <property type="entry name" value="PDZ"/>
    <property type="match status" value="1"/>
</dbReference>
<dbReference type="InterPro" id="IPR008145">
    <property type="entry name" value="GK/Ca_channel_bsu"/>
</dbReference>
<dbReference type="SUPFAM" id="SSF50044">
    <property type="entry name" value="SH3-domain"/>
    <property type="match status" value="1"/>
</dbReference>
<feature type="domain" description="PDZ" evidence="6">
    <location>
        <begin position="11"/>
        <end position="79"/>
    </location>
</feature>
<reference evidence="8" key="1">
    <citation type="submission" date="2022-11" db="UniProtKB">
        <authorList>
            <consortium name="WormBaseParasite"/>
        </authorList>
    </citation>
    <scope>IDENTIFICATION</scope>
</reference>
<dbReference type="CDD" id="cd00071">
    <property type="entry name" value="GMPK"/>
    <property type="match status" value="1"/>
</dbReference>
<dbReference type="Gene3D" id="2.30.42.10">
    <property type="match status" value="1"/>
</dbReference>
<organism evidence="7 8">
    <name type="scientific">Plectus sambesii</name>
    <dbReference type="NCBI Taxonomy" id="2011161"/>
    <lineage>
        <taxon>Eukaryota</taxon>
        <taxon>Metazoa</taxon>
        <taxon>Ecdysozoa</taxon>
        <taxon>Nematoda</taxon>
        <taxon>Chromadorea</taxon>
        <taxon>Plectida</taxon>
        <taxon>Plectina</taxon>
        <taxon>Plectoidea</taxon>
        <taxon>Plectidae</taxon>
        <taxon>Plectus</taxon>
    </lineage>
</organism>
<evidence type="ECO:0000313" key="7">
    <source>
        <dbReference type="Proteomes" id="UP000887566"/>
    </source>
</evidence>
<dbReference type="InterPro" id="IPR008144">
    <property type="entry name" value="Guanylate_kin-like_dom"/>
</dbReference>
<dbReference type="SMART" id="SM00326">
    <property type="entry name" value="SH3"/>
    <property type="match status" value="1"/>
</dbReference>
<dbReference type="AlphaFoldDB" id="A0A914UUC9"/>
<proteinExistence type="inferred from homology"/>
<evidence type="ECO:0000313" key="8">
    <source>
        <dbReference type="WBParaSite" id="PSAMB.scaffold12456size2756.g34872.t2"/>
    </source>
</evidence>
<evidence type="ECO:0000259" key="4">
    <source>
        <dbReference type="PROSITE" id="PS50002"/>
    </source>
</evidence>
<dbReference type="PANTHER" id="PTHR23122">
    <property type="entry name" value="MEMBRANE-ASSOCIATED GUANYLATE KINASE MAGUK"/>
    <property type="match status" value="1"/>
</dbReference>
<comment type="similarity">
    <text evidence="1">Belongs to the MAGUK family.</text>
</comment>
<dbReference type="InterPro" id="IPR001452">
    <property type="entry name" value="SH3_domain"/>
</dbReference>
<dbReference type="WBParaSite" id="PSAMB.scaffold12456size2756.g34872.t2">
    <property type="protein sequence ID" value="PSAMB.scaffold12456size2756.g34872.t2"/>
    <property type="gene ID" value="PSAMB.scaffold12456size2756.g34872"/>
</dbReference>
<dbReference type="InterPro" id="IPR020590">
    <property type="entry name" value="Guanylate_kinase_CS"/>
</dbReference>
<dbReference type="FunFam" id="3.30.63.10:FF:000002">
    <property type="entry name" value="Guanylate kinase 1"/>
    <property type="match status" value="1"/>
</dbReference>
<evidence type="ECO:0000259" key="5">
    <source>
        <dbReference type="PROSITE" id="PS50052"/>
    </source>
</evidence>
<dbReference type="InterPro" id="IPR050716">
    <property type="entry name" value="MAGUK"/>
</dbReference>
<evidence type="ECO:0000256" key="2">
    <source>
        <dbReference type="ARBA" id="ARBA00022443"/>
    </source>
</evidence>
<dbReference type="GO" id="GO:0034330">
    <property type="term" value="P:cell junction organization"/>
    <property type="evidence" value="ECO:0007669"/>
    <property type="project" value="UniProtKB-ARBA"/>
</dbReference>
<accession>A0A914UUC9</accession>
<dbReference type="Gene3D" id="3.40.50.300">
    <property type="entry name" value="P-loop containing nucleotide triphosphate hydrolases"/>
    <property type="match status" value="1"/>
</dbReference>
<dbReference type="PROSITE" id="PS50106">
    <property type="entry name" value="PDZ"/>
    <property type="match status" value="1"/>
</dbReference>
<keyword evidence="2 3" id="KW-0728">SH3 domain</keyword>
<dbReference type="InterPro" id="IPR027417">
    <property type="entry name" value="P-loop_NTPase"/>
</dbReference>
<name>A0A914UUC9_9BILA</name>
<dbReference type="Gene3D" id="2.30.30.40">
    <property type="entry name" value="SH3 Domains"/>
    <property type="match status" value="1"/>
</dbReference>
<dbReference type="SUPFAM" id="SSF50156">
    <property type="entry name" value="PDZ domain-like"/>
    <property type="match status" value="1"/>
</dbReference>
<dbReference type="PROSITE" id="PS50002">
    <property type="entry name" value="SH3"/>
    <property type="match status" value="1"/>
</dbReference>
<dbReference type="Pfam" id="PF00625">
    <property type="entry name" value="Guanylate_kin"/>
    <property type="match status" value="1"/>
</dbReference>
<dbReference type="PROSITE" id="PS00856">
    <property type="entry name" value="GUANYLATE_KINASE_1"/>
    <property type="match status" value="1"/>
</dbReference>
<dbReference type="SMART" id="SM00228">
    <property type="entry name" value="PDZ"/>
    <property type="match status" value="1"/>
</dbReference>
<dbReference type="SUPFAM" id="SSF52540">
    <property type="entry name" value="P-loop containing nucleoside triphosphate hydrolases"/>
    <property type="match status" value="1"/>
</dbReference>
<protein>
    <submittedName>
        <fullName evidence="8">Uncharacterized protein</fullName>
    </submittedName>
</protein>
<sequence>MPNEIIYYSQGATVRNDGERVIVGRVVKGGIAEKSRLLQEGDEILEVNGVDLRGKSVTEVCDMLRSITGEVTFVIAPNEDTSKNSTRQLGSKAPAPVVQHMRAMFDYEPEDDFYVPCKELALKFQKGDILHVISMSDENWWQAYREGDDPSQNLAGLIPSANFQQQVIQYNREMEKETEPIGVLKSDKQLFGCAKKQKERKKKLQKVTVLGGTKEVRPLDEIISENDDDIFTYEEVSLYLSRTGRKRPIVLCGPEGVGCLELRQKLMEYDKDKYAGVVPHTSRPKRPGEQDGVHYHFVTKQSFQDDSRLGKFIEWGEYQKHYYGTSFGSVKAVVERGKICLLTLKAQSLKALRSSDLLPYVIFVSPPALQQLKRQKEKQGLHNV</sequence>
<dbReference type="InterPro" id="IPR036028">
    <property type="entry name" value="SH3-like_dom_sf"/>
</dbReference>